<sequence length="69" mass="7605">MHGKRYKGEPEANPVPSPVLGDCEQNIVLKLKTGLIEYELSKETLKGPSADPSSCPYEQLVALLVMYVE</sequence>
<proteinExistence type="predicted"/>
<reference evidence="1 2" key="1">
    <citation type="submission" date="2023-05" db="EMBL/GenBank/DDBJ databases">
        <title>B98-5 Cell Line De Novo Hybrid Assembly: An Optical Mapping Approach.</title>
        <authorList>
            <person name="Kananen K."/>
            <person name="Auerbach J.A."/>
            <person name="Kautto E."/>
            <person name="Blachly J.S."/>
        </authorList>
    </citation>
    <scope>NUCLEOTIDE SEQUENCE [LARGE SCALE GENOMIC DNA]</scope>
    <source>
        <strain evidence="1">B95-8</strain>
        <tissue evidence="1">Cell line</tissue>
    </source>
</reference>
<gene>
    <name evidence="1" type="ORF">P7K49_006711</name>
</gene>
<organism evidence="1 2">
    <name type="scientific">Saguinus oedipus</name>
    <name type="common">Cotton-top tamarin</name>
    <name type="synonym">Oedipomidas oedipus</name>
    <dbReference type="NCBI Taxonomy" id="9490"/>
    <lineage>
        <taxon>Eukaryota</taxon>
        <taxon>Metazoa</taxon>
        <taxon>Chordata</taxon>
        <taxon>Craniata</taxon>
        <taxon>Vertebrata</taxon>
        <taxon>Euteleostomi</taxon>
        <taxon>Mammalia</taxon>
        <taxon>Eutheria</taxon>
        <taxon>Euarchontoglires</taxon>
        <taxon>Primates</taxon>
        <taxon>Haplorrhini</taxon>
        <taxon>Platyrrhini</taxon>
        <taxon>Cebidae</taxon>
        <taxon>Callitrichinae</taxon>
        <taxon>Saguinus</taxon>
    </lineage>
</organism>
<keyword evidence="2" id="KW-1185">Reference proteome</keyword>
<evidence type="ECO:0000313" key="2">
    <source>
        <dbReference type="Proteomes" id="UP001266305"/>
    </source>
</evidence>
<name>A0ABQ9W3X8_SAGOE</name>
<protein>
    <submittedName>
        <fullName evidence="1">Uncharacterized protein</fullName>
    </submittedName>
</protein>
<dbReference type="Proteomes" id="UP001266305">
    <property type="component" value="Unassembled WGS sequence"/>
</dbReference>
<dbReference type="EMBL" id="JASSZA010000003">
    <property type="protein sequence ID" value="KAK2116085.1"/>
    <property type="molecule type" value="Genomic_DNA"/>
</dbReference>
<evidence type="ECO:0000313" key="1">
    <source>
        <dbReference type="EMBL" id="KAK2116085.1"/>
    </source>
</evidence>
<comment type="caution">
    <text evidence="1">The sequence shown here is derived from an EMBL/GenBank/DDBJ whole genome shotgun (WGS) entry which is preliminary data.</text>
</comment>
<accession>A0ABQ9W3X8</accession>